<dbReference type="NCBIfam" id="TIGR00525">
    <property type="entry name" value="folB"/>
    <property type="match status" value="1"/>
</dbReference>
<sequence>MSTAWALLLSCWGAFFVVFRRYTHIKKGKRRRMYKIRINNMRFHSHIGVYQEEKRIGQSIEVSLEVKLNVDEKKINDQVENTINYADFYETIAKIIKRSKADLIETLALEIIEEVKLTDKEKIEMVKVNLRKMSVPIEGIFDNVEIEMER</sequence>
<dbReference type="AlphaFoldDB" id="A0A0R2D724"/>
<comment type="pathway">
    <text evidence="2 7">Cofactor biosynthesis; tetrahydrofolate biosynthesis; 2-amino-4-hydroxy-6-hydroxymethyl-7,8-dihydropteridine diphosphate from 7,8-dihydroneopterin triphosphate: step 3/4.</text>
</comment>
<keyword evidence="8" id="KW-0812">Transmembrane</keyword>
<evidence type="ECO:0000256" key="3">
    <source>
        <dbReference type="ARBA" id="ARBA00005708"/>
    </source>
</evidence>
<evidence type="ECO:0000256" key="5">
    <source>
        <dbReference type="ARBA" id="ARBA00023239"/>
    </source>
</evidence>
<dbReference type="GO" id="GO:0004150">
    <property type="term" value="F:dihydroneopterin aldolase activity"/>
    <property type="evidence" value="ECO:0007669"/>
    <property type="project" value="UniProtKB-UniRule"/>
</dbReference>
<comment type="similarity">
    <text evidence="3 7">Belongs to the DHNA family.</text>
</comment>
<dbReference type="InterPro" id="IPR006156">
    <property type="entry name" value="Dihydroneopterin_aldolase"/>
</dbReference>
<dbReference type="InterPro" id="IPR043133">
    <property type="entry name" value="GTP-CH-I_C/QueF"/>
</dbReference>
<keyword evidence="4 7" id="KW-0289">Folate biosynthesis</keyword>
<name>A0A0R2D724_9LACO</name>
<dbReference type="GO" id="GO:0046654">
    <property type="term" value="P:tetrahydrofolate biosynthetic process"/>
    <property type="evidence" value="ECO:0007669"/>
    <property type="project" value="UniProtKB-UniRule"/>
</dbReference>
<evidence type="ECO:0000256" key="6">
    <source>
        <dbReference type="ARBA" id="ARBA00037702"/>
    </source>
</evidence>
<dbReference type="InterPro" id="IPR006157">
    <property type="entry name" value="FolB_dom"/>
</dbReference>
<proteinExistence type="inferred from homology"/>
<comment type="catalytic activity">
    <reaction evidence="1 7">
        <text>7,8-dihydroneopterin = 6-hydroxymethyl-7,8-dihydropterin + glycolaldehyde</text>
        <dbReference type="Rhea" id="RHEA:10540"/>
        <dbReference type="ChEBI" id="CHEBI:17001"/>
        <dbReference type="ChEBI" id="CHEBI:17071"/>
        <dbReference type="ChEBI" id="CHEBI:44841"/>
        <dbReference type="EC" id="4.1.2.25"/>
    </reaction>
</comment>
<evidence type="ECO:0000256" key="7">
    <source>
        <dbReference type="RuleBase" id="RU362079"/>
    </source>
</evidence>
<keyword evidence="11" id="KW-1185">Reference proteome</keyword>
<keyword evidence="5 7" id="KW-0456">Lyase</keyword>
<dbReference type="PANTHER" id="PTHR42844:SF1">
    <property type="entry name" value="DIHYDRONEOPTERIN ALDOLASE 1-RELATED"/>
    <property type="match status" value="1"/>
</dbReference>
<dbReference type="EMBL" id="AYZD01000015">
    <property type="protein sequence ID" value="KRM96315.1"/>
    <property type="molecule type" value="Genomic_DNA"/>
</dbReference>
<feature type="domain" description="Dihydroneopterin aldolase/epimerase" evidence="9">
    <location>
        <begin position="36"/>
        <end position="150"/>
    </location>
</feature>
<gene>
    <name evidence="10" type="ORF">FC19_GL000602</name>
</gene>
<dbReference type="SUPFAM" id="SSF55620">
    <property type="entry name" value="Tetrahydrobiopterin biosynthesis enzymes-like"/>
    <property type="match status" value="1"/>
</dbReference>
<evidence type="ECO:0000256" key="2">
    <source>
        <dbReference type="ARBA" id="ARBA00005013"/>
    </source>
</evidence>
<dbReference type="GO" id="GO:0046656">
    <property type="term" value="P:folic acid biosynthetic process"/>
    <property type="evidence" value="ECO:0007669"/>
    <property type="project" value="UniProtKB-UniRule"/>
</dbReference>
<evidence type="ECO:0000313" key="10">
    <source>
        <dbReference type="EMBL" id="KRM96315.1"/>
    </source>
</evidence>
<dbReference type="PANTHER" id="PTHR42844">
    <property type="entry name" value="DIHYDRONEOPTERIN ALDOLASE 1-RELATED"/>
    <property type="match status" value="1"/>
</dbReference>
<evidence type="ECO:0000259" key="9">
    <source>
        <dbReference type="SMART" id="SM00905"/>
    </source>
</evidence>
<dbReference type="Proteomes" id="UP000051015">
    <property type="component" value="Unassembled WGS sequence"/>
</dbReference>
<evidence type="ECO:0000256" key="4">
    <source>
        <dbReference type="ARBA" id="ARBA00022909"/>
    </source>
</evidence>
<keyword evidence="8" id="KW-0472">Membrane</keyword>
<dbReference type="NCBIfam" id="TIGR00526">
    <property type="entry name" value="folB_dom"/>
    <property type="match status" value="1"/>
</dbReference>
<reference evidence="10 11" key="1">
    <citation type="journal article" date="2015" name="Genome Announc.">
        <title>Expanding the biotechnology potential of lactobacilli through comparative genomics of 213 strains and associated genera.</title>
        <authorList>
            <person name="Sun Z."/>
            <person name="Harris H.M."/>
            <person name="McCann A."/>
            <person name="Guo C."/>
            <person name="Argimon S."/>
            <person name="Zhang W."/>
            <person name="Yang X."/>
            <person name="Jeffery I.B."/>
            <person name="Cooney J.C."/>
            <person name="Kagawa T.F."/>
            <person name="Liu W."/>
            <person name="Song Y."/>
            <person name="Salvetti E."/>
            <person name="Wrobel A."/>
            <person name="Rasinkangas P."/>
            <person name="Parkhill J."/>
            <person name="Rea M.C."/>
            <person name="O'Sullivan O."/>
            <person name="Ritari J."/>
            <person name="Douillard F.P."/>
            <person name="Paul Ross R."/>
            <person name="Yang R."/>
            <person name="Briner A.E."/>
            <person name="Felis G.E."/>
            <person name="de Vos W.M."/>
            <person name="Barrangou R."/>
            <person name="Klaenhammer T.R."/>
            <person name="Caufield P.W."/>
            <person name="Cui Y."/>
            <person name="Zhang H."/>
            <person name="O'Toole P.W."/>
        </authorList>
    </citation>
    <scope>NUCLEOTIDE SEQUENCE [LARGE SCALE GENOMIC DNA]</scope>
    <source>
        <strain evidence="10 11">DSM 21051</strain>
    </source>
</reference>
<accession>A0A0R2D724</accession>
<comment type="caution">
    <text evidence="10">The sequence shown here is derived from an EMBL/GenBank/DDBJ whole genome shotgun (WGS) entry which is preliminary data.</text>
</comment>
<evidence type="ECO:0000256" key="1">
    <source>
        <dbReference type="ARBA" id="ARBA00001353"/>
    </source>
</evidence>
<protein>
    <recommendedName>
        <fullName evidence="7">7,8-dihydroneopterin aldolase</fullName>
        <ecNumber evidence="7">4.1.2.25</ecNumber>
    </recommendedName>
</protein>
<evidence type="ECO:0000256" key="8">
    <source>
        <dbReference type="SAM" id="Phobius"/>
    </source>
</evidence>
<dbReference type="GO" id="GO:0005737">
    <property type="term" value="C:cytoplasm"/>
    <property type="evidence" value="ECO:0007669"/>
    <property type="project" value="TreeGrafter"/>
</dbReference>
<evidence type="ECO:0000313" key="11">
    <source>
        <dbReference type="Proteomes" id="UP000051015"/>
    </source>
</evidence>
<dbReference type="UniPathway" id="UPA00077">
    <property type="reaction ID" value="UER00154"/>
</dbReference>
<dbReference type="STRING" id="1423725.FC19_GL000602"/>
<dbReference type="Pfam" id="PF02152">
    <property type="entry name" value="FolB"/>
    <property type="match status" value="1"/>
</dbReference>
<organism evidence="10 11">
    <name type="scientific">Liquorilactobacillus aquaticus DSM 21051</name>
    <dbReference type="NCBI Taxonomy" id="1423725"/>
    <lineage>
        <taxon>Bacteria</taxon>
        <taxon>Bacillati</taxon>
        <taxon>Bacillota</taxon>
        <taxon>Bacilli</taxon>
        <taxon>Lactobacillales</taxon>
        <taxon>Lactobacillaceae</taxon>
        <taxon>Liquorilactobacillus</taxon>
    </lineage>
</organism>
<dbReference type="SMART" id="SM00905">
    <property type="entry name" value="FolB"/>
    <property type="match status" value="1"/>
</dbReference>
<comment type="function">
    <text evidence="6 7">Catalyzes the conversion of 7,8-dihydroneopterin to 6-hydroxymethyl-7,8-dihydropterin.</text>
</comment>
<keyword evidence="8" id="KW-1133">Transmembrane helix</keyword>
<dbReference type="EC" id="4.1.2.25" evidence="7"/>
<dbReference type="Gene3D" id="3.30.1130.10">
    <property type="match status" value="1"/>
</dbReference>
<dbReference type="PATRIC" id="fig|1423725.3.peg.622"/>
<feature type="transmembrane region" description="Helical" evidence="8">
    <location>
        <begin position="6"/>
        <end position="23"/>
    </location>
</feature>